<keyword evidence="3" id="KW-1185">Reference proteome</keyword>
<proteinExistence type="predicted"/>
<accession>A0A8S0WP80</accession>
<dbReference type="KEGG" id="aacx:DEACI_2432"/>
<dbReference type="EMBL" id="CDGJ01000110">
    <property type="protein sequence ID" value="CEJ09017.1"/>
    <property type="molecule type" value="Genomic_DNA"/>
</dbReference>
<organism evidence="1">
    <name type="scientific">Acididesulfobacillus acetoxydans</name>
    <dbReference type="NCBI Taxonomy" id="1561005"/>
    <lineage>
        <taxon>Bacteria</taxon>
        <taxon>Bacillati</taxon>
        <taxon>Bacillota</taxon>
        <taxon>Clostridia</taxon>
        <taxon>Eubacteriales</taxon>
        <taxon>Peptococcaceae</taxon>
        <taxon>Acididesulfobacillus</taxon>
    </lineage>
</organism>
<evidence type="ECO:0000313" key="1">
    <source>
        <dbReference type="EMBL" id="CAA7601764.1"/>
    </source>
</evidence>
<dbReference type="AlphaFoldDB" id="A0A8S0WP80"/>
<dbReference type="EMBL" id="LR746496">
    <property type="protein sequence ID" value="CAA7601764.1"/>
    <property type="molecule type" value="Genomic_DNA"/>
</dbReference>
<dbReference type="RefSeq" id="WP_240985248.1">
    <property type="nucleotide sequence ID" value="NZ_CDGJ01000110.1"/>
</dbReference>
<protein>
    <submittedName>
        <fullName evidence="1">Uncharacterized protein</fullName>
    </submittedName>
</protein>
<dbReference type="Proteomes" id="UP000836597">
    <property type="component" value="Chromosome"/>
</dbReference>
<reference evidence="1" key="2">
    <citation type="submission" date="2020-01" db="EMBL/GenBank/DDBJ databases">
        <authorList>
            <person name="Hornung B."/>
        </authorList>
    </citation>
    <scope>NUCLEOTIDE SEQUENCE</scope>
    <source>
        <strain evidence="1">PacBioINE</strain>
    </source>
</reference>
<reference evidence="2" key="1">
    <citation type="submission" date="2014-11" db="EMBL/GenBank/DDBJ databases">
        <authorList>
            <person name="Hornung B.V."/>
        </authorList>
    </citation>
    <scope>NUCLEOTIDE SEQUENCE</scope>
    <source>
        <strain evidence="2">INE</strain>
    </source>
</reference>
<evidence type="ECO:0000313" key="2">
    <source>
        <dbReference type="EMBL" id="CEJ09017.1"/>
    </source>
</evidence>
<evidence type="ECO:0000313" key="3">
    <source>
        <dbReference type="Proteomes" id="UP001071230"/>
    </source>
</evidence>
<sequence>MRTQIERAIVDRGGKPVAVVSVHSFVFQSANDATNIIKALLPSFDGIPVVLMTLNGKGEPGYFGRPDLVSFLETIPVKEMAWEPLSVDVDLLKPQSFQDTEV</sequence>
<gene>
    <name evidence="1" type="ORF">DEACI_2432</name>
    <name evidence="2" type="ORF">DEACI_3500</name>
</gene>
<name>A0A8S0WP80_9FIRM</name>
<dbReference type="Proteomes" id="UP001071230">
    <property type="component" value="Unassembled WGS sequence"/>
</dbReference>